<organism evidence="1 2">
    <name type="scientific">Coprinopsis cinerea (strain Okayama-7 / 130 / ATCC MYA-4618 / FGSC 9003)</name>
    <name type="common">Inky cap fungus</name>
    <name type="synonym">Hormographiella aspergillata</name>
    <dbReference type="NCBI Taxonomy" id="240176"/>
    <lineage>
        <taxon>Eukaryota</taxon>
        <taxon>Fungi</taxon>
        <taxon>Dikarya</taxon>
        <taxon>Basidiomycota</taxon>
        <taxon>Agaricomycotina</taxon>
        <taxon>Agaricomycetes</taxon>
        <taxon>Agaricomycetidae</taxon>
        <taxon>Agaricales</taxon>
        <taxon>Agaricineae</taxon>
        <taxon>Psathyrellaceae</taxon>
        <taxon>Coprinopsis</taxon>
    </lineage>
</organism>
<dbReference type="Proteomes" id="UP000001861">
    <property type="component" value="Unassembled WGS sequence"/>
</dbReference>
<dbReference type="VEuPathDB" id="FungiDB:CC1G_15764"/>
<evidence type="ECO:0000313" key="2">
    <source>
        <dbReference type="Proteomes" id="UP000001861"/>
    </source>
</evidence>
<comment type="caution">
    <text evidence="1">The sequence shown here is derived from an EMBL/GenBank/DDBJ whole genome shotgun (WGS) entry which is preliminary data.</text>
</comment>
<proteinExistence type="predicted"/>
<dbReference type="InParanoid" id="D6RQX8"/>
<dbReference type="HOGENOM" id="CLU_818943_0_0_1"/>
<dbReference type="RefSeq" id="XP_002910045.1">
    <property type="nucleotide sequence ID" value="XM_002909999.1"/>
</dbReference>
<accession>D6RQX8</accession>
<keyword evidence="2" id="KW-1185">Reference proteome</keyword>
<dbReference type="AlphaFoldDB" id="D6RQX8"/>
<protein>
    <submittedName>
        <fullName evidence="1">Uncharacterized protein</fullName>
    </submittedName>
</protein>
<dbReference type="KEGG" id="cci:CC1G_15764"/>
<dbReference type="EMBL" id="AACS02000013">
    <property type="protein sequence ID" value="EFI26551.1"/>
    <property type="molecule type" value="Genomic_DNA"/>
</dbReference>
<evidence type="ECO:0000313" key="1">
    <source>
        <dbReference type="EMBL" id="EFI26551.1"/>
    </source>
</evidence>
<gene>
    <name evidence="1" type="ORF">CC1G_15764</name>
</gene>
<dbReference type="GeneID" id="9379784"/>
<reference evidence="1 2" key="1">
    <citation type="journal article" date="2010" name="Proc. Natl. Acad. Sci. U.S.A.">
        <title>Insights into evolution of multicellular fungi from the assembled chromosomes of the mushroom Coprinopsis cinerea (Coprinus cinereus).</title>
        <authorList>
            <person name="Stajich J.E."/>
            <person name="Wilke S.K."/>
            <person name="Ahren D."/>
            <person name="Au C.H."/>
            <person name="Birren B.W."/>
            <person name="Borodovsky M."/>
            <person name="Burns C."/>
            <person name="Canback B."/>
            <person name="Casselton L.A."/>
            <person name="Cheng C.K."/>
            <person name="Deng J."/>
            <person name="Dietrich F.S."/>
            <person name="Fargo D.C."/>
            <person name="Farman M.L."/>
            <person name="Gathman A.C."/>
            <person name="Goldberg J."/>
            <person name="Guigo R."/>
            <person name="Hoegger P.J."/>
            <person name="Hooker J.B."/>
            <person name="Huggins A."/>
            <person name="James T.Y."/>
            <person name="Kamada T."/>
            <person name="Kilaru S."/>
            <person name="Kodira C."/>
            <person name="Kues U."/>
            <person name="Kupfer D."/>
            <person name="Kwan H.S."/>
            <person name="Lomsadze A."/>
            <person name="Li W."/>
            <person name="Lilly W.W."/>
            <person name="Ma L.J."/>
            <person name="Mackey A.J."/>
            <person name="Manning G."/>
            <person name="Martin F."/>
            <person name="Muraguchi H."/>
            <person name="Natvig D.O."/>
            <person name="Palmerini H."/>
            <person name="Ramesh M.A."/>
            <person name="Rehmeyer C.J."/>
            <person name="Roe B.A."/>
            <person name="Shenoy N."/>
            <person name="Stanke M."/>
            <person name="Ter-Hovhannisyan V."/>
            <person name="Tunlid A."/>
            <person name="Velagapudi R."/>
            <person name="Vision T.J."/>
            <person name="Zeng Q."/>
            <person name="Zolan M.E."/>
            <person name="Pukkila P.J."/>
        </authorList>
    </citation>
    <scope>NUCLEOTIDE SEQUENCE [LARGE SCALE GENOMIC DNA]</scope>
    <source>
        <strain evidence="2">Okayama-7 / 130 / ATCC MYA-4618 / FGSC 9003</strain>
    </source>
</reference>
<sequence length="407" mass="46139">MDNKGPSDHPSMSSVAIINVHISRTLSALNTLLIKGEELRRRGLFDRFIRCLEFELFNVLWRIAGHITMWEWKSLRIPPAFCNLVQSTALGLLDDPLVVEGISRGLATHLPPLAYEAPRAWWIGFPEREADAPRSQDDAVELERMYPPEVRASSYLHVPPPPPADQNTRAPPELVGNSKEEAHRLLEIVRAHRLITASMSPMTMSPMKHLCAPFLLSKSEWESFCSYLDRRTAHCLVWLSKNYPLEETRVDEFSNGLILEYNTQLQILINAIAAGCTPPCPALLCASTGWTPYAGDVKDCITSVDSLLLTVFQNGVPEGYLDFQVGFRWWEVASQPLTPSERYYKTFMAWWNEQPNSITRATVRLKTSGELKAAIAALEKEQREIDEDIAKCLARVVELRWQIKNLL</sequence>
<name>D6RQX8_COPC7</name>